<protein>
    <submittedName>
        <fullName evidence="1">Glycerol uptake operon antiterminator</fullName>
    </submittedName>
</protein>
<dbReference type="Gene3D" id="3.20.20.70">
    <property type="entry name" value="Aldolase class I"/>
    <property type="match status" value="1"/>
</dbReference>
<organism evidence="1 2">
    <name type="scientific">Sporomusa malonica</name>
    <dbReference type="NCBI Taxonomy" id="112901"/>
    <lineage>
        <taxon>Bacteria</taxon>
        <taxon>Bacillati</taxon>
        <taxon>Bacillota</taxon>
        <taxon>Negativicutes</taxon>
        <taxon>Selenomonadales</taxon>
        <taxon>Sporomusaceae</taxon>
        <taxon>Sporomusa</taxon>
    </lineage>
</organism>
<gene>
    <name evidence="1" type="ORF">SAMN04488500_12746</name>
</gene>
<accession>A0A1W2EQ91</accession>
<name>A0A1W2EQ91_9FIRM</name>
<dbReference type="InterPro" id="IPR013785">
    <property type="entry name" value="Aldolase_TIM"/>
</dbReference>
<dbReference type="EMBL" id="FWXI01000027">
    <property type="protein sequence ID" value="SMD11692.1"/>
    <property type="molecule type" value="Genomic_DNA"/>
</dbReference>
<dbReference type="Pfam" id="PF04309">
    <property type="entry name" value="G3P_antiterm"/>
    <property type="match status" value="1"/>
</dbReference>
<dbReference type="GO" id="GO:0006355">
    <property type="term" value="P:regulation of DNA-templated transcription"/>
    <property type="evidence" value="ECO:0007669"/>
    <property type="project" value="InterPro"/>
</dbReference>
<dbReference type="PANTHER" id="PTHR35787:SF1">
    <property type="entry name" value="GLYCEROL UPTAKE OPERON ANTITERMINATOR REGULATORY PROTEIN"/>
    <property type="match status" value="1"/>
</dbReference>
<dbReference type="STRING" id="112901.SAMN04488500_12746"/>
<evidence type="ECO:0000313" key="2">
    <source>
        <dbReference type="Proteomes" id="UP000192738"/>
    </source>
</evidence>
<dbReference type="AlphaFoldDB" id="A0A1W2EQ91"/>
<evidence type="ECO:0000313" key="1">
    <source>
        <dbReference type="EMBL" id="SMD11692.1"/>
    </source>
</evidence>
<dbReference type="PANTHER" id="PTHR35787">
    <property type="entry name" value="GLYCEROL UPTAKE OPERON ANTITERMINATOR REGULATORY PROTEIN"/>
    <property type="match status" value="1"/>
</dbReference>
<dbReference type="InterPro" id="IPR006699">
    <property type="entry name" value="GlpP"/>
</dbReference>
<reference evidence="1 2" key="1">
    <citation type="submission" date="2017-04" db="EMBL/GenBank/DDBJ databases">
        <authorList>
            <person name="Afonso C.L."/>
            <person name="Miller P.J."/>
            <person name="Scott M.A."/>
            <person name="Spackman E."/>
            <person name="Goraichik I."/>
            <person name="Dimitrov K.M."/>
            <person name="Suarez D.L."/>
            <person name="Swayne D.E."/>
        </authorList>
    </citation>
    <scope>NUCLEOTIDE SEQUENCE [LARGE SCALE GENOMIC DNA]</scope>
    <source>
        <strain evidence="1 2">DSM 5090</strain>
    </source>
</reference>
<dbReference type="RefSeq" id="WP_084578075.1">
    <property type="nucleotide sequence ID" value="NZ_CP155572.1"/>
</dbReference>
<dbReference type="Proteomes" id="UP000192738">
    <property type="component" value="Unassembled WGS sequence"/>
</dbReference>
<dbReference type="OrthoDB" id="9799580at2"/>
<keyword evidence="2" id="KW-1185">Reference proteome</keyword>
<sequence>MSSNLQAILEDNPVIAGIKNDAGLEAVLASDCKIVFILYGNILNIGDIVKKIKASGKMSFINVDLLEGFSHKEIVVQYLKEHTKADGILSSKASMIRAARLQGFYTIHRFFLIDSFSFHNLDKQIEISQPDCIEILPGCMPKVISWVIEKFDLPVIAGGLVCEKDDVVAALKAGAVAISSTNTTVWSV</sequence>
<dbReference type="SUPFAM" id="SSF110391">
    <property type="entry name" value="GlpP-like"/>
    <property type="match status" value="1"/>
</dbReference>
<dbReference type="GO" id="GO:0006071">
    <property type="term" value="P:glycerol metabolic process"/>
    <property type="evidence" value="ECO:0007669"/>
    <property type="project" value="InterPro"/>
</dbReference>
<dbReference type="PIRSF" id="PIRSF016897">
    <property type="entry name" value="GlpP"/>
    <property type="match status" value="1"/>
</dbReference>
<proteinExistence type="predicted"/>